<dbReference type="InterPro" id="IPR029483">
    <property type="entry name" value="GH97_C"/>
</dbReference>
<dbReference type="InterPro" id="IPR029486">
    <property type="entry name" value="GH97_N"/>
</dbReference>
<evidence type="ECO:0000313" key="8">
    <source>
        <dbReference type="Proteomes" id="UP000658258"/>
    </source>
</evidence>
<dbReference type="Pfam" id="PF14509">
    <property type="entry name" value="GH97_C"/>
    <property type="match status" value="1"/>
</dbReference>
<keyword evidence="8" id="KW-1185">Reference proteome</keyword>
<protein>
    <submittedName>
        <fullName evidence="7">Alpha-glucosidase</fullName>
    </submittedName>
</protein>
<evidence type="ECO:0000256" key="1">
    <source>
        <dbReference type="ARBA" id="ARBA00001913"/>
    </source>
</evidence>
<feature type="domain" description="Glycosyl-hydrolase 97 C-terminal oligomerisation" evidence="6">
    <location>
        <begin position="582"/>
        <end position="683"/>
    </location>
</feature>
<dbReference type="PROSITE" id="PS51257">
    <property type="entry name" value="PROKAR_LIPOPROTEIN"/>
    <property type="match status" value="1"/>
</dbReference>
<accession>A0ABQ3I2Q9</accession>
<dbReference type="SUPFAM" id="SSF51445">
    <property type="entry name" value="(Trans)glycosidases"/>
    <property type="match status" value="1"/>
</dbReference>
<comment type="cofactor">
    <cofactor evidence="1">
        <name>Ca(2+)</name>
        <dbReference type="ChEBI" id="CHEBI:29108"/>
    </cofactor>
</comment>
<keyword evidence="3" id="KW-0106">Calcium</keyword>
<evidence type="ECO:0000313" key="7">
    <source>
        <dbReference type="EMBL" id="GHE56057.1"/>
    </source>
</evidence>
<feature type="domain" description="Glycosyl-hydrolase 97 catalytic" evidence="4">
    <location>
        <begin position="308"/>
        <end position="487"/>
    </location>
</feature>
<dbReference type="PANTHER" id="PTHR35803:SF1">
    <property type="entry name" value="GLUCAN 1,4-ALPHA-GLUCOSIDASE SUSB"/>
    <property type="match status" value="1"/>
</dbReference>
<dbReference type="InterPro" id="IPR019563">
    <property type="entry name" value="GH97_catalytic"/>
</dbReference>
<dbReference type="InterPro" id="IPR013785">
    <property type="entry name" value="Aldolase_TIM"/>
</dbReference>
<evidence type="ECO:0000256" key="2">
    <source>
        <dbReference type="ARBA" id="ARBA00011245"/>
    </source>
</evidence>
<dbReference type="InterPro" id="IPR014718">
    <property type="entry name" value="GH-type_carb-bd"/>
</dbReference>
<evidence type="ECO:0000259" key="4">
    <source>
        <dbReference type="Pfam" id="PF10566"/>
    </source>
</evidence>
<feature type="domain" description="Glycosyl-hydrolase 97 N-terminal" evidence="5">
    <location>
        <begin position="26"/>
        <end position="290"/>
    </location>
</feature>
<dbReference type="Gene3D" id="3.20.20.70">
    <property type="entry name" value="Aldolase class I"/>
    <property type="match status" value="1"/>
</dbReference>
<evidence type="ECO:0000259" key="5">
    <source>
        <dbReference type="Pfam" id="PF14508"/>
    </source>
</evidence>
<dbReference type="Pfam" id="PF10566">
    <property type="entry name" value="Glyco_hydro_97"/>
    <property type="match status" value="1"/>
</dbReference>
<gene>
    <name evidence="7" type="ORF">GCM10011340_08660</name>
</gene>
<dbReference type="PANTHER" id="PTHR35803">
    <property type="entry name" value="GLUCAN 1,4-ALPHA-GLUCOSIDASE SUSB-RELATED"/>
    <property type="match status" value="1"/>
</dbReference>
<reference evidence="8" key="1">
    <citation type="journal article" date="2019" name="Int. J. Syst. Evol. Microbiol.">
        <title>The Global Catalogue of Microorganisms (GCM) 10K type strain sequencing project: providing services to taxonomists for standard genome sequencing and annotation.</title>
        <authorList>
            <consortium name="The Broad Institute Genomics Platform"/>
            <consortium name="The Broad Institute Genome Sequencing Center for Infectious Disease"/>
            <person name="Wu L."/>
            <person name="Ma J."/>
        </authorList>
    </citation>
    <scope>NUCLEOTIDE SEQUENCE [LARGE SCALE GENOMIC DNA]</scope>
    <source>
        <strain evidence="8">CGMCC 1.15111</strain>
    </source>
</reference>
<comment type="subunit">
    <text evidence="2">Monomer.</text>
</comment>
<evidence type="ECO:0000259" key="6">
    <source>
        <dbReference type="Pfam" id="PF14509"/>
    </source>
</evidence>
<evidence type="ECO:0000256" key="3">
    <source>
        <dbReference type="ARBA" id="ARBA00022837"/>
    </source>
</evidence>
<dbReference type="Pfam" id="PF14508">
    <property type="entry name" value="GH97_N"/>
    <property type="match status" value="1"/>
</dbReference>
<dbReference type="InterPro" id="IPR052720">
    <property type="entry name" value="Glycosyl_hydrolase_97"/>
</dbReference>
<dbReference type="RefSeq" id="WP_189628953.1">
    <property type="nucleotide sequence ID" value="NZ_BNAG01000001.1"/>
</dbReference>
<dbReference type="EMBL" id="BNAG01000001">
    <property type="protein sequence ID" value="GHE56057.1"/>
    <property type="molecule type" value="Genomic_DNA"/>
</dbReference>
<dbReference type="InterPro" id="IPR017853">
    <property type="entry name" value="GH"/>
</dbReference>
<proteinExistence type="predicted"/>
<sequence>MKYLAYTLLGLLMVSCQSEKINQTFSSPDGKVKVRVFETDSNQLAYTMNFNGQPVILESTLGLELREHGFIGKGLKLLSIDSTGKNELWYPLWGEDGVVHDRHRSYTLHLQHTDGLLLNIQFRLFDDGIGFRYEFPNQPGTEELIVDNEYSQFRLTGDHTAWWIPADYDSYEYLYQTTRVSEIDSSLVDGSLLAATTIMEKHAVNTPFTMKTEKGLHISIHEAALTNYPDMTLRIEEDKRTLTSSLVPSTLNGWKARVTTPFRTPWRTIQVGQTAGDLLESKLILNLNEPNKLSQTDWIKPGKYIGIWWEMHLQTSSWDYASGKHGATTAKAKKYIDFAAKHGFDGVLVEGWNTGWERWISFPDREGVFDFVTPYPDYDLREVANYAQQKGVSLIMHHETSAAPRTYEQQLDTAYSLMKELGIHAVKTGYVGPIIPEGEYHHGQWMVNHYRKVLAKAAQSEVMIIAHEPIKATGIRRTYPNMVAREGLRGSEFNSPWGGGNPPEHLTIVPFTRMLGGPIDYTPGLFKLNLNEYKEGASVPTTLAYQLAEYVVVYSPVQMASDLIEHYEGHPAFQFIKDVPTDWDASKVVAAEIGEYVVIARLGKNSYDWYLGGITDENARELNIPLSFLQNGVHYEAQIYRDADNADFETNPSAYTIETQKMQKGDTLLLKMARGGGVAIRFKAL</sequence>
<dbReference type="Proteomes" id="UP000658258">
    <property type="component" value="Unassembled WGS sequence"/>
</dbReference>
<name>A0ABQ3I2Q9_9BACT</name>
<comment type="caution">
    <text evidence="7">The sequence shown here is derived from an EMBL/GenBank/DDBJ whole genome shotgun (WGS) entry which is preliminary data.</text>
</comment>
<organism evidence="7 8">
    <name type="scientific">Roseivirga thermotolerans</name>
    <dbReference type="NCBI Taxonomy" id="1758176"/>
    <lineage>
        <taxon>Bacteria</taxon>
        <taxon>Pseudomonadati</taxon>
        <taxon>Bacteroidota</taxon>
        <taxon>Cytophagia</taxon>
        <taxon>Cytophagales</taxon>
        <taxon>Roseivirgaceae</taxon>
        <taxon>Roseivirga</taxon>
    </lineage>
</organism>
<dbReference type="Gene3D" id="2.70.98.10">
    <property type="match status" value="1"/>
</dbReference>